<evidence type="ECO:0000256" key="3">
    <source>
        <dbReference type="ARBA" id="ARBA00012865"/>
    </source>
</evidence>
<protein>
    <recommendedName>
        <fullName evidence="3">beta-lactamase</fullName>
        <ecNumber evidence="3">3.5.2.6</ecNumber>
    </recommendedName>
</protein>
<dbReference type="Proteomes" id="UP000564378">
    <property type="component" value="Unassembled WGS sequence"/>
</dbReference>
<dbReference type="EC" id="3.5.2.6" evidence="3"/>
<dbReference type="SUPFAM" id="SSF56601">
    <property type="entry name" value="beta-lactamase/transpeptidase-like"/>
    <property type="match status" value="1"/>
</dbReference>
<keyword evidence="5" id="KW-0732">Signal</keyword>
<name>A0A842HSI7_9SPHN</name>
<dbReference type="PANTHER" id="PTHR35333">
    <property type="entry name" value="BETA-LACTAMASE"/>
    <property type="match status" value="1"/>
</dbReference>
<dbReference type="InterPro" id="IPR012338">
    <property type="entry name" value="Beta-lactam/transpept-like"/>
</dbReference>
<evidence type="ECO:0000256" key="1">
    <source>
        <dbReference type="ARBA" id="ARBA00001526"/>
    </source>
</evidence>
<comment type="catalytic activity">
    <reaction evidence="1">
        <text>a beta-lactam + H2O = a substituted beta-amino acid</text>
        <dbReference type="Rhea" id="RHEA:20401"/>
        <dbReference type="ChEBI" id="CHEBI:15377"/>
        <dbReference type="ChEBI" id="CHEBI:35627"/>
        <dbReference type="ChEBI" id="CHEBI:140347"/>
        <dbReference type="EC" id="3.5.2.6"/>
    </reaction>
</comment>
<feature type="domain" description="Beta-lactamase class A catalytic" evidence="6">
    <location>
        <begin position="71"/>
        <end position="329"/>
    </location>
</feature>
<dbReference type="GO" id="GO:0008800">
    <property type="term" value="F:beta-lactamase activity"/>
    <property type="evidence" value="ECO:0007669"/>
    <property type="project" value="UniProtKB-EC"/>
</dbReference>
<dbReference type="InterPro" id="IPR000871">
    <property type="entry name" value="Beta-lactam_class-A"/>
</dbReference>
<dbReference type="EMBL" id="JACJVJ010000001">
    <property type="protein sequence ID" value="MBC2776808.1"/>
    <property type="molecule type" value="Genomic_DNA"/>
</dbReference>
<accession>A0A842HSI7</accession>
<comment type="similarity">
    <text evidence="2">Belongs to the class-A beta-lactamase family.</text>
</comment>
<evidence type="ECO:0000259" key="6">
    <source>
        <dbReference type="Pfam" id="PF13354"/>
    </source>
</evidence>
<reference evidence="7 8" key="1">
    <citation type="submission" date="2020-08" db="EMBL/GenBank/DDBJ databases">
        <title>Draft genome sequence of Parasphingopyxis sp. GrpM-11.</title>
        <authorList>
            <person name="Oh J."/>
            <person name="Roh D.-H."/>
        </authorList>
    </citation>
    <scope>NUCLEOTIDE SEQUENCE [LARGE SCALE GENOMIC DNA]</scope>
    <source>
        <strain evidence="7 8">GrpM-11</strain>
    </source>
</reference>
<keyword evidence="7" id="KW-0378">Hydrolase</keyword>
<dbReference type="PANTHER" id="PTHR35333:SF3">
    <property type="entry name" value="BETA-LACTAMASE-TYPE TRANSPEPTIDASE FOLD CONTAINING PROTEIN"/>
    <property type="match status" value="1"/>
</dbReference>
<feature type="compositionally biased region" description="Low complexity" evidence="4">
    <location>
        <begin position="37"/>
        <end position="48"/>
    </location>
</feature>
<evidence type="ECO:0000313" key="8">
    <source>
        <dbReference type="Proteomes" id="UP000564378"/>
    </source>
</evidence>
<dbReference type="RefSeq" id="WP_185800060.1">
    <property type="nucleotide sequence ID" value="NZ_JACJVJ010000001.1"/>
</dbReference>
<dbReference type="Gene3D" id="3.40.710.10">
    <property type="entry name" value="DD-peptidase/beta-lactamase superfamily"/>
    <property type="match status" value="1"/>
</dbReference>
<dbReference type="GO" id="GO:0030655">
    <property type="term" value="P:beta-lactam antibiotic catabolic process"/>
    <property type="evidence" value="ECO:0007669"/>
    <property type="project" value="InterPro"/>
</dbReference>
<dbReference type="GO" id="GO:0046677">
    <property type="term" value="P:response to antibiotic"/>
    <property type="evidence" value="ECO:0007669"/>
    <property type="project" value="InterPro"/>
</dbReference>
<feature type="chain" id="PRO_5032811233" description="beta-lactamase" evidence="5">
    <location>
        <begin position="23"/>
        <end position="374"/>
    </location>
</feature>
<feature type="signal peptide" evidence="5">
    <location>
        <begin position="1"/>
        <end position="22"/>
    </location>
</feature>
<evidence type="ECO:0000256" key="5">
    <source>
        <dbReference type="SAM" id="SignalP"/>
    </source>
</evidence>
<gene>
    <name evidence="7" type="ORF">H6P80_04165</name>
</gene>
<feature type="region of interest" description="Disordered" evidence="4">
    <location>
        <begin position="21"/>
        <end position="54"/>
    </location>
</feature>
<dbReference type="AlphaFoldDB" id="A0A842HSI7"/>
<evidence type="ECO:0000313" key="7">
    <source>
        <dbReference type="EMBL" id="MBC2776808.1"/>
    </source>
</evidence>
<comment type="caution">
    <text evidence="7">The sequence shown here is derived from an EMBL/GenBank/DDBJ whole genome shotgun (WGS) entry which is preliminary data.</text>
</comment>
<evidence type="ECO:0000256" key="2">
    <source>
        <dbReference type="ARBA" id="ARBA00009009"/>
    </source>
</evidence>
<organism evidence="7 8">
    <name type="scientific">Parasphingopyxis marina</name>
    <dbReference type="NCBI Taxonomy" id="2761622"/>
    <lineage>
        <taxon>Bacteria</taxon>
        <taxon>Pseudomonadati</taxon>
        <taxon>Pseudomonadota</taxon>
        <taxon>Alphaproteobacteria</taxon>
        <taxon>Sphingomonadales</taxon>
        <taxon>Sphingomonadaceae</taxon>
        <taxon>Parasphingopyxis</taxon>
    </lineage>
</organism>
<keyword evidence="8" id="KW-1185">Reference proteome</keyword>
<proteinExistence type="inferred from homology"/>
<dbReference type="InterPro" id="IPR045155">
    <property type="entry name" value="Beta-lactam_cat"/>
</dbReference>
<evidence type="ECO:0000256" key="4">
    <source>
        <dbReference type="SAM" id="MobiDB-lite"/>
    </source>
</evidence>
<dbReference type="Pfam" id="PF13354">
    <property type="entry name" value="Beta-lactamase2"/>
    <property type="match status" value="1"/>
</dbReference>
<sequence>MSAALFAALAGCAGVIPASTQAQPSSSPYIAPPPPQQQQAQATRQMPARGPSSQLESTITALGRDFSGEVGIAVRDIDEGWTVSWNGDRFLPQQSVSKTWVQMAMLDAVDRGEMSLDREVRVGPEHAVVFHQPLLSRANNGGFQASIRYLFEQAMTRSDNLANDRILWLTGGPDAVRAFFQRNNLEGLRFGPGERELQAGIAGLTWQESMSRGRNFYSARSSLAADTRQEAMRRYLADPVDGATANGIVNAFARLVRGELLSPESTRLMLSTMRASHTGPQRLRGGVPDGWQFGHKTGTGQNLNGLVAGYNDVGIVTTPDGHNYAVAVMIGNTRVGIPERQQLMQRVMGQVVSHHLRRRYELFTAGINTSGDSN</sequence>